<keyword evidence="3" id="KW-0964">Secreted</keyword>
<dbReference type="SUPFAM" id="SSF81296">
    <property type="entry name" value="E set domains"/>
    <property type="match status" value="1"/>
</dbReference>
<protein>
    <recommendedName>
        <fullName evidence="4">MD-2-related lipid-recognition domain-containing protein</fullName>
    </recommendedName>
</protein>
<dbReference type="Pfam" id="PF02221">
    <property type="entry name" value="E1_DerP2_DerF2"/>
    <property type="match status" value="1"/>
</dbReference>
<evidence type="ECO:0000256" key="2">
    <source>
        <dbReference type="ARBA" id="ARBA00006370"/>
    </source>
</evidence>
<comment type="caution">
    <text evidence="5">The sequence shown here is derived from an EMBL/GenBank/DDBJ whole genome shotgun (WGS) entry which is preliminary data.</text>
</comment>
<dbReference type="InterPro" id="IPR014756">
    <property type="entry name" value="Ig_E-set"/>
</dbReference>
<evidence type="ECO:0000256" key="3">
    <source>
        <dbReference type="ARBA" id="ARBA00022525"/>
    </source>
</evidence>
<evidence type="ECO:0000313" key="6">
    <source>
        <dbReference type="Proteomes" id="UP000792457"/>
    </source>
</evidence>
<dbReference type="FunFam" id="2.60.40.770:FF:000001">
    <property type="entry name" value="NPC intracellular cholesterol transporter 2"/>
    <property type="match status" value="1"/>
</dbReference>
<evidence type="ECO:0000256" key="1">
    <source>
        <dbReference type="ARBA" id="ARBA00004613"/>
    </source>
</evidence>
<dbReference type="Proteomes" id="UP000792457">
    <property type="component" value="Unassembled WGS sequence"/>
</dbReference>
<evidence type="ECO:0000259" key="4">
    <source>
        <dbReference type="Pfam" id="PF02221"/>
    </source>
</evidence>
<comment type="subcellular location">
    <subcellularLocation>
        <location evidence="1">Secreted</location>
    </subcellularLocation>
</comment>
<sequence length="113" mass="13078">MMGQETMPYKFKRGQKTQAEVDFVPGVYCNELRMKIRVKLTTNWFDYPVEEKNMCNDLIKGSCPLKPGDKATFRMEMPVHKKYPKLNLRVEIKLVNESDVPVCGFQISGKTVD</sequence>
<feature type="domain" description="MD-2-related lipid-recognition" evidence="4">
    <location>
        <begin position="7"/>
        <end position="107"/>
    </location>
</feature>
<organism evidence="5 6">
    <name type="scientific">Ladona fulva</name>
    <name type="common">Scarce chaser dragonfly</name>
    <name type="synonym">Libellula fulva</name>
    <dbReference type="NCBI Taxonomy" id="123851"/>
    <lineage>
        <taxon>Eukaryota</taxon>
        <taxon>Metazoa</taxon>
        <taxon>Ecdysozoa</taxon>
        <taxon>Arthropoda</taxon>
        <taxon>Hexapoda</taxon>
        <taxon>Insecta</taxon>
        <taxon>Pterygota</taxon>
        <taxon>Palaeoptera</taxon>
        <taxon>Odonata</taxon>
        <taxon>Epiprocta</taxon>
        <taxon>Anisoptera</taxon>
        <taxon>Libelluloidea</taxon>
        <taxon>Libellulidae</taxon>
        <taxon>Ladona</taxon>
    </lineage>
</organism>
<keyword evidence="6" id="KW-1185">Reference proteome</keyword>
<dbReference type="InterPro" id="IPR003172">
    <property type="entry name" value="ML_dom"/>
</dbReference>
<accession>A0A8K0KIQ5</accession>
<dbReference type="OrthoDB" id="6489092at2759"/>
<gene>
    <name evidence="5" type="ORF">J437_LFUL004259</name>
</gene>
<reference evidence="5" key="1">
    <citation type="submission" date="2013-04" db="EMBL/GenBank/DDBJ databases">
        <authorList>
            <person name="Qu J."/>
            <person name="Murali S.C."/>
            <person name="Bandaranaike D."/>
            <person name="Bellair M."/>
            <person name="Blankenburg K."/>
            <person name="Chao H."/>
            <person name="Dinh H."/>
            <person name="Doddapaneni H."/>
            <person name="Downs B."/>
            <person name="Dugan-Rocha S."/>
            <person name="Elkadiri S."/>
            <person name="Gnanaolivu R.D."/>
            <person name="Hernandez B."/>
            <person name="Javaid M."/>
            <person name="Jayaseelan J.C."/>
            <person name="Lee S."/>
            <person name="Li M."/>
            <person name="Ming W."/>
            <person name="Munidasa M."/>
            <person name="Muniz J."/>
            <person name="Nguyen L."/>
            <person name="Ongeri F."/>
            <person name="Osuji N."/>
            <person name="Pu L.-L."/>
            <person name="Puazo M."/>
            <person name="Qu C."/>
            <person name="Quiroz J."/>
            <person name="Raj R."/>
            <person name="Weissenberger G."/>
            <person name="Xin Y."/>
            <person name="Zou X."/>
            <person name="Han Y."/>
            <person name="Richards S."/>
            <person name="Worley K."/>
            <person name="Muzny D."/>
            <person name="Gibbs R."/>
        </authorList>
    </citation>
    <scope>NUCLEOTIDE SEQUENCE</scope>
    <source>
        <strain evidence="5">Sampled in the wild</strain>
    </source>
</reference>
<dbReference type="GO" id="GO:0005576">
    <property type="term" value="C:extracellular region"/>
    <property type="evidence" value="ECO:0007669"/>
    <property type="project" value="UniProtKB-SubCell"/>
</dbReference>
<evidence type="ECO:0000313" key="5">
    <source>
        <dbReference type="EMBL" id="KAG8233038.1"/>
    </source>
</evidence>
<comment type="similarity">
    <text evidence="2">Belongs to the NPC2 family.</text>
</comment>
<reference evidence="5" key="2">
    <citation type="submission" date="2017-10" db="EMBL/GenBank/DDBJ databases">
        <title>Ladona fulva Genome sequencing and assembly.</title>
        <authorList>
            <person name="Murali S."/>
            <person name="Richards S."/>
            <person name="Bandaranaike D."/>
            <person name="Bellair M."/>
            <person name="Blankenburg K."/>
            <person name="Chao H."/>
            <person name="Dinh H."/>
            <person name="Doddapaneni H."/>
            <person name="Dugan-Rocha S."/>
            <person name="Elkadiri S."/>
            <person name="Gnanaolivu R."/>
            <person name="Hernandez B."/>
            <person name="Skinner E."/>
            <person name="Javaid M."/>
            <person name="Lee S."/>
            <person name="Li M."/>
            <person name="Ming W."/>
            <person name="Munidasa M."/>
            <person name="Muniz J."/>
            <person name="Nguyen L."/>
            <person name="Hughes D."/>
            <person name="Osuji N."/>
            <person name="Pu L.-L."/>
            <person name="Puazo M."/>
            <person name="Qu C."/>
            <person name="Quiroz J."/>
            <person name="Raj R."/>
            <person name="Weissenberger G."/>
            <person name="Xin Y."/>
            <person name="Zou X."/>
            <person name="Han Y."/>
            <person name="Worley K."/>
            <person name="Muzny D."/>
            <person name="Gibbs R."/>
        </authorList>
    </citation>
    <scope>NUCLEOTIDE SEQUENCE</scope>
    <source>
        <strain evidence="5">Sampled in the wild</strain>
    </source>
</reference>
<proteinExistence type="inferred from homology"/>
<dbReference type="AlphaFoldDB" id="A0A8K0KIQ5"/>
<dbReference type="Gene3D" id="2.60.40.770">
    <property type="match status" value="1"/>
</dbReference>
<dbReference type="EMBL" id="KZ308684">
    <property type="protein sequence ID" value="KAG8233038.1"/>
    <property type="molecule type" value="Genomic_DNA"/>
</dbReference>
<name>A0A8K0KIQ5_LADFU</name>